<gene>
    <name evidence="2" type="ORF">S01H1_12362</name>
</gene>
<accession>X0RY60</accession>
<feature type="domain" description="Glycosyltransferase 2-like" evidence="1">
    <location>
        <begin position="13"/>
        <end position="146"/>
    </location>
</feature>
<organism evidence="2">
    <name type="scientific">marine sediment metagenome</name>
    <dbReference type="NCBI Taxonomy" id="412755"/>
    <lineage>
        <taxon>unclassified sequences</taxon>
        <taxon>metagenomes</taxon>
        <taxon>ecological metagenomes</taxon>
    </lineage>
</organism>
<reference evidence="2" key="1">
    <citation type="journal article" date="2014" name="Front. Microbiol.">
        <title>High frequency of phylogenetically diverse reductive dehalogenase-homologous genes in deep subseafloor sedimentary metagenomes.</title>
        <authorList>
            <person name="Kawai M."/>
            <person name="Futagami T."/>
            <person name="Toyoda A."/>
            <person name="Takaki Y."/>
            <person name="Nishi S."/>
            <person name="Hori S."/>
            <person name="Arai W."/>
            <person name="Tsubouchi T."/>
            <person name="Morono Y."/>
            <person name="Uchiyama I."/>
            <person name="Ito T."/>
            <person name="Fujiyama A."/>
            <person name="Inagaki F."/>
            <person name="Takami H."/>
        </authorList>
    </citation>
    <scope>NUCLEOTIDE SEQUENCE</scope>
    <source>
        <strain evidence="2">Expedition CK06-06</strain>
    </source>
</reference>
<dbReference type="InterPro" id="IPR029044">
    <property type="entry name" value="Nucleotide-diphossugar_trans"/>
</dbReference>
<dbReference type="InterPro" id="IPR001173">
    <property type="entry name" value="Glyco_trans_2-like"/>
</dbReference>
<sequence length="166" mass="18705">MPEVKPHERPLNSVLFLTYKRADLIDERIREVERLYCSRSDVELIVFDNGSEGPHISLCLLALAEVANLSNWQMRFHTHNIEGNIGFSAGWNKAVQFANGENIFIFSDDVQIFGDFIAPVVAALKVAPNAIVGEMYVNWSAGWNEFGHLPPIPYLMGHFLAMKKST</sequence>
<dbReference type="SUPFAM" id="SSF53448">
    <property type="entry name" value="Nucleotide-diphospho-sugar transferases"/>
    <property type="match status" value="1"/>
</dbReference>
<comment type="caution">
    <text evidence="2">The sequence shown here is derived from an EMBL/GenBank/DDBJ whole genome shotgun (WGS) entry which is preliminary data.</text>
</comment>
<dbReference type="EMBL" id="BARS01006343">
    <property type="protein sequence ID" value="GAF67931.1"/>
    <property type="molecule type" value="Genomic_DNA"/>
</dbReference>
<feature type="non-terminal residue" evidence="2">
    <location>
        <position position="166"/>
    </location>
</feature>
<proteinExistence type="predicted"/>
<dbReference type="Gene3D" id="3.90.550.10">
    <property type="entry name" value="Spore Coat Polysaccharide Biosynthesis Protein SpsA, Chain A"/>
    <property type="match status" value="1"/>
</dbReference>
<evidence type="ECO:0000259" key="1">
    <source>
        <dbReference type="Pfam" id="PF00535"/>
    </source>
</evidence>
<evidence type="ECO:0000313" key="2">
    <source>
        <dbReference type="EMBL" id="GAF67931.1"/>
    </source>
</evidence>
<name>X0RY60_9ZZZZ</name>
<protein>
    <recommendedName>
        <fullName evidence="1">Glycosyltransferase 2-like domain-containing protein</fullName>
    </recommendedName>
</protein>
<dbReference type="AlphaFoldDB" id="X0RY60"/>
<dbReference type="Pfam" id="PF00535">
    <property type="entry name" value="Glycos_transf_2"/>
    <property type="match status" value="1"/>
</dbReference>